<feature type="compositionally biased region" description="Basic and acidic residues" evidence="2">
    <location>
        <begin position="81"/>
        <end position="93"/>
    </location>
</feature>
<proteinExistence type="predicted"/>
<evidence type="ECO:0000256" key="2">
    <source>
        <dbReference type="SAM" id="MobiDB-lite"/>
    </source>
</evidence>
<dbReference type="RefSeq" id="XP_014249091.1">
    <property type="nucleotide sequence ID" value="XM_014393605.1"/>
</dbReference>
<dbReference type="Proteomes" id="UP000494040">
    <property type="component" value="Unassembled WGS sequence"/>
</dbReference>
<evidence type="ECO:0000313" key="3">
    <source>
        <dbReference type="EnsemblMetazoa" id="XP_014249091.1"/>
    </source>
</evidence>
<feature type="coiled-coil region" evidence="1">
    <location>
        <begin position="292"/>
        <end position="319"/>
    </location>
</feature>
<reference evidence="3" key="1">
    <citation type="submission" date="2022-01" db="UniProtKB">
        <authorList>
            <consortium name="EnsemblMetazoa"/>
        </authorList>
    </citation>
    <scope>IDENTIFICATION</scope>
</reference>
<dbReference type="AlphaFoldDB" id="A0A8I6RSA2"/>
<evidence type="ECO:0000313" key="4">
    <source>
        <dbReference type="Proteomes" id="UP000494040"/>
    </source>
</evidence>
<feature type="compositionally biased region" description="Acidic residues" evidence="2">
    <location>
        <begin position="70"/>
        <end position="80"/>
    </location>
</feature>
<organism evidence="3 4">
    <name type="scientific">Cimex lectularius</name>
    <name type="common">Bed bug</name>
    <name type="synonym">Acanthia lectularia</name>
    <dbReference type="NCBI Taxonomy" id="79782"/>
    <lineage>
        <taxon>Eukaryota</taxon>
        <taxon>Metazoa</taxon>
        <taxon>Ecdysozoa</taxon>
        <taxon>Arthropoda</taxon>
        <taxon>Hexapoda</taxon>
        <taxon>Insecta</taxon>
        <taxon>Pterygota</taxon>
        <taxon>Neoptera</taxon>
        <taxon>Paraneoptera</taxon>
        <taxon>Hemiptera</taxon>
        <taxon>Heteroptera</taxon>
        <taxon>Panheteroptera</taxon>
        <taxon>Cimicomorpha</taxon>
        <taxon>Cimicidae</taxon>
        <taxon>Cimex</taxon>
    </lineage>
</organism>
<keyword evidence="1" id="KW-0175">Coiled coil</keyword>
<feature type="region of interest" description="Disordered" evidence="2">
    <location>
        <begin position="61"/>
        <end position="94"/>
    </location>
</feature>
<dbReference type="GeneID" id="106666415"/>
<dbReference type="EnsemblMetazoa" id="XM_014393605.1">
    <property type="protein sequence ID" value="XP_014249091.1"/>
    <property type="gene ID" value="LOC106666415"/>
</dbReference>
<name>A0A8I6RSA2_CIMLE</name>
<protein>
    <submittedName>
        <fullName evidence="3">Uncharacterized protein</fullName>
    </submittedName>
</protein>
<keyword evidence="4" id="KW-1185">Reference proteome</keyword>
<sequence length="424" mass="49140">MVLFNINDYQGLFRKEVRSNFPRASIDHISERYSGRKLSERIPFYEVKRYINKILKGDDDDDLSSRMESSEDGSNSEETDDVSRKESDDKDSAKISALDTQVNNFYERTKFTFAPKTRRKRWPGVELPKQGTRRLNKNQTLRHRILTIWNVAYAIRKKIEEIEIAEADVDIEPEPYKEEPETEEEEENLAHELRKMKNLWWKMGRDEDLPVDVQLADRYVRASPKLSENSPVHIQREMQQCKEFQDYLDNHGVSELIIGILMMLYTKPCYPEGAKELLRLGLGGKPTEVATAADVLKEIEEAQDRISDLEGELYDYRVQVLRLLKEDAYDEPDDPTVSKTPIRRMEYLLKAFQCRSRPSDVDFNMLYDLSELPGLAKYKIKLPKELDALGRGLAVGSSMGKAEIGVNTKKWILGPPMDHSTELH</sequence>
<evidence type="ECO:0000256" key="1">
    <source>
        <dbReference type="SAM" id="Coils"/>
    </source>
</evidence>
<dbReference type="OrthoDB" id="6635406at2759"/>
<accession>A0A8I6RSA2</accession>